<evidence type="ECO:0000313" key="2">
    <source>
        <dbReference type="EMBL" id="KAG9460309.1"/>
    </source>
</evidence>
<protein>
    <submittedName>
        <fullName evidence="2">Uncharacterized protein</fullName>
    </submittedName>
</protein>
<gene>
    <name evidence="2" type="ORF">GDO78_022685</name>
</gene>
<dbReference type="AlphaFoldDB" id="A0A8J6B8K8"/>
<evidence type="ECO:0000313" key="3">
    <source>
        <dbReference type="Proteomes" id="UP000770717"/>
    </source>
</evidence>
<proteinExistence type="predicted"/>
<reference evidence="2" key="1">
    <citation type="thesis" date="2020" institute="ProQuest LLC" country="789 East Eisenhower Parkway, Ann Arbor, MI, USA">
        <title>Comparative Genomics and Chromosome Evolution.</title>
        <authorList>
            <person name="Mudd A.B."/>
        </authorList>
    </citation>
    <scope>NUCLEOTIDE SEQUENCE</scope>
    <source>
        <strain evidence="2">HN-11 Male</strain>
        <tissue evidence="2">Kidney and liver</tissue>
    </source>
</reference>
<dbReference type="Proteomes" id="UP000770717">
    <property type="component" value="Unassembled WGS sequence"/>
</dbReference>
<organism evidence="2 3">
    <name type="scientific">Eleutherodactylus coqui</name>
    <name type="common">Puerto Rican coqui</name>
    <dbReference type="NCBI Taxonomy" id="57060"/>
    <lineage>
        <taxon>Eukaryota</taxon>
        <taxon>Metazoa</taxon>
        <taxon>Chordata</taxon>
        <taxon>Craniata</taxon>
        <taxon>Vertebrata</taxon>
        <taxon>Euteleostomi</taxon>
        <taxon>Amphibia</taxon>
        <taxon>Batrachia</taxon>
        <taxon>Anura</taxon>
        <taxon>Neobatrachia</taxon>
        <taxon>Hyloidea</taxon>
        <taxon>Eleutherodactylidae</taxon>
        <taxon>Eleutherodactylinae</taxon>
        <taxon>Eleutherodactylus</taxon>
        <taxon>Eleutherodactylus</taxon>
    </lineage>
</organism>
<accession>A0A8J6B8K8</accession>
<feature type="compositionally biased region" description="Basic and acidic residues" evidence="1">
    <location>
        <begin position="1"/>
        <end position="12"/>
    </location>
</feature>
<feature type="region of interest" description="Disordered" evidence="1">
    <location>
        <begin position="1"/>
        <end position="27"/>
    </location>
</feature>
<dbReference type="EMBL" id="WNTK01085360">
    <property type="protein sequence ID" value="KAG9460309.1"/>
    <property type="molecule type" value="Genomic_DNA"/>
</dbReference>
<sequence length="103" mass="11565">MRRVLRGRDRGSPVRQVGLQGSLSLGPSLGPRHPGMWRLLAKVKKKTKIKILKVPECRVLTMGGSFRWLQLSKMGQQCHPQGLPRPKIKKLLPTPSLVQKVLV</sequence>
<feature type="compositionally biased region" description="Low complexity" evidence="1">
    <location>
        <begin position="18"/>
        <end position="27"/>
    </location>
</feature>
<keyword evidence="3" id="KW-1185">Reference proteome</keyword>
<comment type="caution">
    <text evidence="2">The sequence shown here is derived from an EMBL/GenBank/DDBJ whole genome shotgun (WGS) entry which is preliminary data.</text>
</comment>
<evidence type="ECO:0000256" key="1">
    <source>
        <dbReference type="SAM" id="MobiDB-lite"/>
    </source>
</evidence>
<name>A0A8J6B8K8_ELECQ</name>